<feature type="compositionally biased region" description="Low complexity" evidence="8">
    <location>
        <begin position="73"/>
        <end position="97"/>
    </location>
</feature>
<evidence type="ECO:0000256" key="1">
    <source>
        <dbReference type="ARBA" id="ARBA00004370"/>
    </source>
</evidence>
<dbReference type="EMBL" id="SGWY01000002">
    <property type="protein sequence ID" value="RZS66543.1"/>
    <property type="molecule type" value="Genomic_DNA"/>
</dbReference>
<feature type="compositionally biased region" description="Basic and acidic residues" evidence="8">
    <location>
        <begin position="15"/>
        <end position="26"/>
    </location>
</feature>
<dbReference type="Pfam" id="PF08478">
    <property type="entry name" value="POTRA_1"/>
    <property type="match status" value="1"/>
</dbReference>
<comment type="caution">
    <text evidence="11">The sequence shown here is derived from an EMBL/GenBank/DDBJ whole genome shotgun (WGS) entry which is preliminary data.</text>
</comment>
<dbReference type="InterPro" id="IPR005548">
    <property type="entry name" value="Cell_div_FtsQ/DivIB_C"/>
</dbReference>
<dbReference type="PANTHER" id="PTHR37820">
    <property type="entry name" value="CELL DIVISION PROTEIN DIVIB"/>
    <property type="match status" value="1"/>
</dbReference>
<dbReference type="Gene3D" id="3.10.20.310">
    <property type="entry name" value="membrane protein fhac"/>
    <property type="match status" value="1"/>
</dbReference>
<evidence type="ECO:0000256" key="3">
    <source>
        <dbReference type="ARBA" id="ARBA00022618"/>
    </source>
</evidence>
<evidence type="ECO:0000256" key="7">
    <source>
        <dbReference type="ARBA" id="ARBA00023306"/>
    </source>
</evidence>
<protein>
    <submittedName>
        <fullName evidence="11">Cell division protein FtsQ</fullName>
    </submittedName>
</protein>
<dbReference type="RefSeq" id="WP_242609548.1">
    <property type="nucleotide sequence ID" value="NZ_SGWY01000002.1"/>
</dbReference>
<dbReference type="InterPro" id="IPR050487">
    <property type="entry name" value="FtsQ_DivIB"/>
</dbReference>
<dbReference type="PROSITE" id="PS51779">
    <property type="entry name" value="POTRA"/>
    <property type="match status" value="1"/>
</dbReference>
<dbReference type="GO" id="GO:0051301">
    <property type="term" value="P:cell division"/>
    <property type="evidence" value="ECO:0007669"/>
    <property type="project" value="UniProtKB-KW"/>
</dbReference>
<keyword evidence="3 11" id="KW-0132">Cell division</keyword>
<evidence type="ECO:0000256" key="9">
    <source>
        <dbReference type="SAM" id="Phobius"/>
    </source>
</evidence>
<keyword evidence="6 9" id="KW-0472">Membrane</keyword>
<dbReference type="InterPro" id="IPR034746">
    <property type="entry name" value="POTRA"/>
</dbReference>
<feature type="transmembrane region" description="Helical" evidence="9">
    <location>
        <begin position="158"/>
        <end position="179"/>
    </location>
</feature>
<evidence type="ECO:0000256" key="2">
    <source>
        <dbReference type="ARBA" id="ARBA00022475"/>
    </source>
</evidence>
<comment type="subcellular location">
    <subcellularLocation>
        <location evidence="1">Membrane</location>
    </subcellularLocation>
</comment>
<dbReference type="Pfam" id="PF03799">
    <property type="entry name" value="FtsQ_DivIB_C"/>
    <property type="match status" value="1"/>
</dbReference>
<feature type="region of interest" description="Disordered" evidence="8">
    <location>
        <begin position="1"/>
        <end position="137"/>
    </location>
</feature>
<accession>A0A4Q7MGE4</accession>
<evidence type="ECO:0000313" key="12">
    <source>
        <dbReference type="Proteomes" id="UP000293289"/>
    </source>
</evidence>
<evidence type="ECO:0000313" key="11">
    <source>
        <dbReference type="EMBL" id="RZS66543.1"/>
    </source>
</evidence>
<evidence type="ECO:0000256" key="8">
    <source>
        <dbReference type="SAM" id="MobiDB-lite"/>
    </source>
</evidence>
<keyword evidence="2" id="KW-1003">Cell membrane</keyword>
<keyword evidence="5 9" id="KW-1133">Transmembrane helix</keyword>
<evidence type="ECO:0000256" key="5">
    <source>
        <dbReference type="ARBA" id="ARBA00022989"/>
    </source>
</evidence>
<evidence type="ECO:0000256" key="4">
    <source>
        <dbReference type="ARBA" id="ARBA00022692"/>
    </source>
</evidence>
<keyword evidence="4 9" id="KW-0812">Transmembrane</keyword>
<evidence type="ECO:0000256" key="6">
    <source>
        <dbReference type="ARBA" id="ARBA00023136"/>
    </source>
</evidence>
<keyword evidence="7" id="KW-0131">Cell cycle</keyword>
<gene>
    <name evidence="11" type="ORF">EV187_2279</name>
</gene>
<dbReference type="Proteomes" id="UP000293289">
    <property type="component" value="Unassembled WGS sequence"/>
</dbReference>
<evidence type="ECO:0000259" key="10">
    <source>
        <dbReference type="PROSITE" id="PS51779"/>
    </source>
</evidence>
<organism evidence="11 12">
    <name type="scientific">Agromyces ramosus</name>
    <dbReference type="NCBI Taxonomy" id="33879"/>
    <lineage>
        <taxon>Bacteria</taxon>
        <taxon>Bacillati</taxon>
        <taxon>Actinomycetota</taxon>
        <taxon>Actinomycetes</taxon>
        <taxon>Micrococcales</taxon>
        <taxon>Microbacteriaceae</taxon>
        <taxon>Agromyces</taxon>
    </lineage>
</organism>
<dbReference type="GO" id="GO:0005886">
    <property type="term" value="C:plasma membrane"/>
    <property type="evidence" value="ECO:0007669"/>
    <property type="project" value="TreeGrafter"/>
</dbReference>
<dbReference type="AlphaFoldDB" id="A0A4Q7MGE4"/>
<dbReference type="InterPro" id="IPR013685">
    <property type="entry name" value="POTRA_FtsQ_type"/>
</dbReference>
<sequence length="377" mass="38490">MKRPQGFDRPPAPRAADRAAGERPTAERVTPGRPAPQPSAPLPGRGARGASDADRVSTEPIAVVSTSAGPAGRASVPSQRRAAPAAAGGPVASGVGVLADPGTRAASVESGPDEDAAPSAPGDARSAKRALAAAARERRRYERQEVRRFTKRSRRRRVTWAVVAGALLALVAVVGVGAYSPLMALRDVRIEGAQRIPAADVQAAFADVVGTPLPLIDSSEVHAALARFPLIETYSTETVPPGTLVVRIVERTPVGVIDTGSGLELVDAAGVVIDRPDTLPAGQPLIQVDGGVADEGFRAVAAVVRSLPADVRGQLTGATAATADDVRLELAGGASVVWGSAEDSALKATVLASLMRAAPPDTVSQYDVSAPSSPVTE</sequence>
<name>A0A4Q7MGE4_9MICO</name>
<dbReference type="PANTHER" id="PTHR37820:SF1">
    <property type="entry name" value="CELL DIVISION PROTEIN FTSQ"/>
    <property type="match status" value="1"/>
</dbReference>
<reference evidence="11 12" key="1">
    <citation type="submission" date="2019-02" db="EMBL/GenBank/DDBJ databases">
        <title>Genomic Encyclopedia of Type Strains, Phase IV (KMG-IV): sequencing the most valuable type-strain genomes for metagenomic binning, comparative biology and taxonomic classification.</title>
        <authorList>
            <person name="Goeker M."/>
        </authorList>
    </citation>
    <scope>NUCLEOTIDE SEQUENCE [LARGE SCALE GENOMIC DNA]</scope>
    <source>
        <strain evidence="11 12">DSM 43045</strain>
    </source>
</reference>
<keyword evidence="12" id="KW-1185">Reference proteome</keyword>
<feature type="domain" description="POTRA" evidence="10">
    <location>
        <begin position="183"/>
        <end position="251"/>
    </location>
</feature>
<proteinExistence type="predicted"/>